<evidence type="ECO:0000313" key="3">
    <source>
        <dbReference type="EMBL" id="RDG39957.1"/>
    </source>
</evidence>
<feature type="compositionally biased region" description="Low complexity" evidence="1">
    <location>
        <begin position="95"/>
        <end position="113"/>
    </location>
</feature>
<keyword evidence="2" id="KW-1133">Transmembrane helix</keyword>
<gene>
    <name evidence="3" type="ORF">DVH02_01215</name>
</gene>
<dbReference type="OrthoDB" id="4147502at2"/>
<sequence>MDELRKRLRETAHTHTPDRERMLARIERGMSVPETAFPRPSAHRPAPWLRVAAVTAVAVGALGAGTFAVVSVTKDERPLTVATTPEPAHPPSAPGPSSSSSGRADPSSGAGRSDVPPPAATDRTGSPGPRDGYLRSDGTVDPHSNTYWAQSNITVRTERPLTSLTVELSVAQTGGVRETGSWRSLPQEDFTVTVGTGPAGALVFRWTLKDGVTVPAGEHVFAGQYDHAEGGRDAAADRYRAEATGSDLAAEVGGGFAPAS</sequence>
<dbReference type="EMBL" id="QQNA01000005">
    <property type="protein sequence ID" value="RDG39957.1"/>
    <property type="molecule type" value="Genomic_DNA"/>
</dbReference>
<accession>A0A370BDV9</accession>
<dbReference type="Proteomes" id="UP000253741">
    <property type="component" value="Unassembled WGS sequence"/>
</dbReference>
<feature type="compositionally biased region" description="Basic and acidic residues" evidence="1">
    <location>
        <begin position="9"/>
        <end position="24"/>
    </location>
</feature>
<organism evidence="3 4">
    <name type="scientific">Streptomyces corynorhini</name>
    <dbReference type="NCBI Taxonomy" id="2282652"/>
    <lineage>
        <taxon>Bacteria</taxon>
        <taxon>Bacillati</taxon>
        <taxon>Actinomycetota</taxon>
        <taxon>Actinomycetes</taxon>
        <taxon>Kitasatosporales</taxon>
        <taxon>Streptomycetaceae</taxon>
        <taxon>Streptomyces</taxon>
    </lineage>
</organism>
<proteinExistence type="predicted"/>
<feature type="region of interest" description="Disordered" evidence="1">
    <location>
        <begin position="79"/>
        <end position="145"/>
    </location>
</feature>
<dbReference type="AlphaFoldDB" id="A0A370BDV9"/>
<keyword evidence="4" id="KW-1185">Reference proteome</keyword>
<evidence type="ECO:0000256" key="2">
    <source>
        <dbReference type="SAM" id="Phobius"/>
    </source>
</evidence>
<protein>
    <submittedName>
        <fullName evidence="3">Uncharacterized protein</fullName>
    </submittedName>
</protein>
<keyword evidence="2" id="KW-0812">Transmembrane</keyword>
<feature type="transmembrane region" description="Helical" evidence="2">
    <location>
        <begin position="48"/>
        <end position="70"/>
    </location>
</feature>
<name>A0A370BDV9_9ACTN</name>
<comment type="caution">
    <text evidence="3">The sequence shown here is derived from an EMBL/GenBank/DDBJ whole genome shotgun (WGS) entry which is preliminary data.</text>
</comment>
<dbReference type="RefSeq" id="WP_114621774.1">
    <property type="nucleotide sequence ID" value="NZ_QQNA01000005.1"/>
</dbReference>
<evidence type="ECO:0000313" key="4">
    <source>
        <dbReference type="Proteomes" id="UP000253741"/>
    </source>
</evidence>
<reference evidence="3 4" key="1">
    <citation type="submission" date="2018-07" db="EMBL/GenBank/DDBJ databases">
        <title>Streptomyces species from bats.</title>
        <authorList>
            <person name="Dunlap C."/>
        </authorList>
    </citation>
    <scope>NUCLEOTIDE SEQUENCE [LARGE SCALE GENOMIC DNA]</scope>
    <source>
        <strain evidence="3 4">AC230</strain>
    </source>
</reference>
<evidence type="ECO:0000256" key="1">
    <source>
        <dbReference type="SAM" id="MobiDB-lite"/>
    </source>
</evidence>
<keyword evidence="2" id="KW-0472">Membrane</keyword>
<feature type="region of interest" description="Disordered" evidence="1">
    <location>
        <begin position="1"/>
        <end position="24"/>
    </location>
</feature>